<feature type="transmembrane region" description="Helical" evidence="2">
    <location>
        <begin position="117"/>
        <end position="140"/>
    </location>
</feature>
<reference evidence="3 4" key="1">
    <citation type="submission" date="2024-08" db="EMBL/GenBank/DDBJ databases">
        <authorList>
            <person name="Cucini C."/>
            <person name="Frati F."/>
        </authorList>
    </citation>
    <scope>NUCLEOTIDE SEQUENCE [LARGE SCALE GENOMIC DNA]</scope>
</reference>
<keyword evidence="4" id="KW-1185">Reference proteome</keyword>
<evidence type="ECO:0008006" key="5">
    <source>
        <dbReference type="Google" id="ProtNLM"/>
    </source>
</evidence>
<dbReference type="EMBL" id="CAXLJM020000133">
    <property type="protein sequence ID" value="CAL8139989.1"/>
    <property type="molecule type" value="Genomic_DNA"/>
</dbReference>
<evidence type="ECO:0000313" key="3">
    <source>
        <dbReference type="EMBL" id="CAL8139989.1"/>
    </source>
</evidence>
<feature type="transmembrane region" description="Helical" evidence="2">
    <location>
        <begin position="86"/>
        <end position="105"/>
    </location>
</feature>
<keyword evidence="2" id="KW-0812">Transmembrane</keyword>
<accession>A0ABP1RZL6</accession>
<evidence type="ECO:0000256" key="2">
    <source>
        <dbReference type="SAM" id="Phobius"/>
    </source>
</evidence>
<protein>
    <recommendedName>
        <fullName evidence="5">XK-related protein</fullName>
    </recommendedName>
</protein>
<gene>
    <name evidence="3" type="ORF">ODALV1_LOCUS28090</name>
</gene>
<dbReference type="Proteomes" id="UP001642540">
    <property type="component" value="Unassembled WGS sequence"/>
</dbReference>
<proteinExistence type="predicted"/>
<organism evidence="3 4">
    <name type="scientific">Orchesella dallaii</name>
    <dbReference type="NCBI Taxonomy" id="48710"/>
    <lineage>
        <taxon>Eukaryota</taxon>
        <taxon>Metazoa</taxon>
        <taxon>Ecdysozoa</taxon>
        <taxon>Arthropoda</taxon>
        <taxon>Hexapoda</taxon>
        <taxon>Collembola</taxon>
        <taxon>Entomobryomorpha</taxon>
        <taxon>Entomobryoidea</taxon>
        <taxon>Orchesellidae</taxon>
        <taxon>Orchesellinae</taxon>
        <taxon>Orchesella</taxon>
    </lineage>
</organism>
<feature type="compositionally biased region" description="Polar residues" evidence="1">
    <location>
        <begin position="247"/>
        <end position="257"/>
    </location>
</feature>
<name>A0ABP1RZL6_9HEXA</name>
<comment type="caution">
    <text evidence="3">The sequence shown here is derived from an EMBL/GenBank/DDBJ whole genome shotgun (WGS) entry which is preliminary data.</text>
</comment>
<keyword evidence="2" id="KW-0472">Membrane</keyword>
<evidence type="ECO:0000313" key="4">
    <source>
        <dbReference type="Proteomes" id="UP001642540"/>
    </source>
</evidence>
<feature type="region of interest" description="Disordered" evidence="1">
    <location>
        <begin position="235"/>
        <end position="257"/>
    </location>
</feature>
<sequence>MGTTMTSGIYSDSSLVNGSSMYRFTFAVPTVNTIHNMIPHVLNKSWDNLSVTLSNWQKSQLVDLEEAGARCLLYMWFVNQKDLEEVLPLFLVVGYAAVLETYHPVHCWRDYSERTEIWIMLGPMIFALLGIFVSILYCFVSKDVRAAIHRLYRRYTIRRTANSMRISTSRGSSVMYHSTIRSRPRIHFRTKLKRISQTRSEELSGGRISGSASPELVMVHEVRVGRGCGSGTSFPSSSFGNNDHESNGSSHNNPLFL</sequence>
<evidence type="ECO:0000256" key="1">
    <source>
        <dbReference type="SAM" id="MobiDB-lite"/>
    </source>
</evidence>
<keyword evidence="2" id="KW-1133">Transmembrane helix</keyword>